<gene>
    <name evidence="2" type="ORF">SAMN04489712_12918</name>
</gene>
<name>A0A1H6E231_9ACTN</name>
<sequence>MRAYRHPDDLRALQGLVRRVWSPGCQYHVGDLAWQRRQHLGREGEWPTALWEQDGVVVGWGWAELPGFLNLLVDPARPNLIDAVLEWFDGVATAGPLTVVALQHDTRLVEALERHGYSRKQTEVYSQYMYRPLTGLPEPGSPPGFTVRPVSGEADAARRAAVHQAAWHPSRVTEDSYRTVMAAWPYRADLDWVVEAPDGRFASYCLIWYDGHNRAGEIEPVGTDPQFRRMGLARAACLAALRALRDLGADKAVVYPTRGHPASQGAYPLYRDLGFIPHARTHTYEKP</sequence>
<dbReference type="AlphaFoldDB" id="A0A1H6E231"/>
<dbReference type="Gene3D" id="3.40.630.30">
    <property type="match status" value="1"/>
</dbReference>
<dbReference type="InterPro" id="IPR016181">
    <property type="entry name" value="Acyl_CoA_acyltransferase"/>
</dbReference>
<dbReference type="PROSITE" id="PS51186">
    <property type="entry name" value="GNAT"/>
    <property type="match status" value="1"/>
</dbReference>
<keyword evidence="2" id="KW-0687">Ribonucleoprotein</keyword>
<reference evidence="3" key="1">
    <citation type="submission" date="2016-10" db="EMBL/GenBank/DDBJ databases">
        <authorList>
            <person name="Varghese N."/>
            <person name="Submissions S."/>
        </authorList>
    </citation>
    <scope>NUCLEOTIDE SEQUENCE [LARGE SCALE GENOMIC DNA]</scope>
    <source>
        <strain evidence="3">DSM 43163</strain>
    </source>
</reference>
<dbReference type="Proteomes" id="UP000236723">
    <property type="component" value="Unassembled WGS sequence"/>
</dbReference>
<dbReference type="SUPFAM" id="SSF55729">
    <property type="entry name" value="Acyl-CoA N-acyltransferases (Nat)"/>
    <property type="match status" value="1"/>
</dbReference>
<dbReference type="GO" id="GO:0016747">
    <property type="term" value="F:acyltransferase activity, transferring groups other than amino-acyl groups"/>
    <property type="evidence" value="ECO:0007669"/>
    <property type="project" value="InterPro"/>
</dbReference>
<protein>
    <submittedName>
        <fullName evidence="2">Ribosomal protein S18 acetylase RimI</fullName>
    </submittedName>
</protein>
<dbReference type="InterPro" id="IPR000182">
    <property type="entry name" value="GNAT_dom"/>
</dbReference>
<keyword evidence="2" id="KW-0689">Ribosomal protein</keyword>
<evidence type="ECO:0000259" key="1">
    <source>
        <dbReference type="PROSITE" id="PS51186"/>
    </source>
</evidence>
<dbReference type="Pfam" id="PF00583">
    <property type="entry name" value="Acetyltransf_1"/>
    <property type="match status" value="1"/>
</dbReference>
<proteinExistence type="predicted"/>
<keyword evidence="3" id="KW-1185">Reference proteome</keyword>
<dbReference type="GO" id="GO:0005840">
    <property type="term" value="C:ribosome"/>
    <property type="evidence" value="ECO:0007669"/>
    <property type="project" value="UniProtKB-KW"/>
</dbReference>
<organism evidence="2 3">
    <name type="scientific">Thermomonospora echinospora</name>
    <dbReference type="NCBI Taxonomy" id="1992"/>
    <lineage>
        <taxon>Bacteria</taxon>
        <taxon>Bacillati</taxon>
        <taxon>Actinomycetota</taxon>
        <taxon>Actinomycetes</taxon>
        <taxon>Streptosporangiales</taxon>
        <taxon>Thermomonosporaceae</taxon>
        <taxon>Thermomonospora</taxon>
    </lineage>
</organism>
<dbReference type="EMBL" id="FNVO01000029">
    <property type="protein sequence ID" value="SEG91441.1"/>
    <property type="molecule type" value="Genomic_DNA"/>
</dbReference>
<evidence type="ECO:0000313" key="2">
    <source>
        <dbReference type="EMBL" id="SEG91441.1"/>
    </source>
</evidence>
<feature type="domain" description="N-acetyltransferase" evidence="1">
    <location>
        <begin position="145"/>
        <end position="287"/>
    </location>
</feature>
<evidence type="ECO:0000313" key="3">
    <source>
        <dbReference type="Proteomes" id="UP000236723"/>
    </source>
</evidence>
<accession>A0A1H6E231</accession>